<feature type="region of interest" description="Disordered" evidence="1">
    <location>
        <begin position="740"/>
        <end position="760"/>
    </location>
</feature>
<comment type="caution">
    <text evidence="3">The sequence shown here is derived from an EMBL/GenBank/DDBJ whole genome shotgun (WGS) entry which is preliminary data.</text>
</comment>
<dbReference type="PANTHER" id="PTHR48174:SF5">
    <property type="entry name" value="VACUOLAR PROTEIN SORTING-ASSOCIATED PROTEIN 62"/>
    <property type="match status" value="1"/>
</dbReference>
<keyword evidence="2" id="KW-1133">Transmembrane helix</keyword>
<dbReference type="AlphaFoldDB" id="A0AAD5DMF5"/>
<reference evidence="3" key="1">
    <citation type="submission" date="2020-11" db="EMBL/GenBank/DDBJ databases">
        <title>Chlorella ohadii genome sequencing and assembly.</title>
        <authorList>
            <person name="Murik O."/>
            <person name="Treves H."/>
            <person name="Kedem I."/>
            <person name="Shotland Y."/>
            <person name="Kaplan A."/>
        </authorList>
    </citation>
    <scope>NUCLEOTIDE SEQUENCE</scope>
    <source>
        <strain evidence="3">1</strain>
    </source>
</reference>
<feature type="compositionally biased region" description="Low complexity" evidence="1">
    <location>
        <begin position="740"/>
        <end position="758"/>
    </location>
</feature>
<feature type="transmembrane region" description="Helical" evidence="2">
    <location>
        <begin position="551"/>
        <end position="569"/>
    </location>
</feature>
<feature type="transmembrane region" description="Helical" evidence="2">
    <location>
        <begin position="575"/>
        <end position="595"/>
    </location>
</feature>
<evidence type="ECO:0000256" key="1">
    <source>
        <dbReference type="SAM" id="MobiDB-lite"/>
    </source>
</evidence>
<dbReference type="PANTHER" id="PTHR48174">
    <property type="entry name" value="DUF946 FAMILY PROTEIN"/>
    <property type="match status" value="1"/>
</dbReference>
<keyword evidence="2" id="KW-0472">Membrane</keyword>
<feature type="transmembrane region" description="Helical" evidence="2">
    <location>
        <begin position="697"/>
        <end position="722"/>
    </location>
</feature>
<sequence>MHPLEDYHLQSPDVWFNNAEIYYQDFRNSSTTIHPWMSQSPTNELMFMPRSYATVLNATGLTDAEKADLIWGAPLDERNRSTADVYYTVAEVPGSPGTWMFVYHLFYSWQGCSNMVMAMSLNQQREVLDFIACPLGVHEGDWERVSVLVCAEDLEIQQVSYSQHGWWETRDCTQGKCTLAPDPDGTNSSVLHPVAYSGLSTHANYFEESPSYVYAMKVGKWCVCFCVGWRPGRFSLDNLGGVWIVDRTIADPDWIWVPTPENVKYLPNMTEIQALPEAERAQWDWATYPGNWAINLKPQQVTFNCLINNQTARKECPDTPATRSLRTAFKLLDFTGLQGAGDGQGAVVGDEERFDTFVGVSGGSNFSTVGTAGITGPLFRAFSYQWLPERHAMIYSDYDWNATILCPEDMEVTLDFPDTGQYTAATTIDTIINYLIGICVGAVGLCAGASVPPLGGSKAELAVPLEAGATAGAAAAGAAAAADGKQATEVDQQPAMAAGSMRVVDLSEAPTTSQETPYFVYAVMAFGLYIGGMVLTALGTHQFVANSAASYAAWLAGSNGVMIAIKWLIIGGLILIGLCDILALFVVLCVHRPGLRLGTLRFKNYLYSEWAHQRAYKIHIVTTGLMVLVISVAAILFGLGLIVVVIQLAVRLACSSIADVNINGIETSNVCVTIPSVSEEPICGWEVMEVCYDITNMGVILLVLGAMLLLWAHIVWLVVLLLSMWRFQKLQLVKADSQAQLSADPSPSPPSGSDDVQPFSKVAAEEAAGGPIVEQV</sequence>
<proteinExistence type="predicted"/>
<protein>
    <submittedName>
        <fullName evidence="3">Uncharacterized protein</fullName>
    </submittedName>
</protein>
<evidence type="ECO:0000313" key="4">
    <source>
        <dbReference type="Proteomes" id="UP001205105"/>
    </source>
</evidence>
<feature type="transmembrane region" description="Helical" evidence="2">
    <location>
        <begin position="518"/>
        <end position="539"/>
    </location>
</feature>
<gene>
    <name evidence="3" type="ORF">COHA_007180</name>
</gene>
<dbReference type="Proteomes" id="UP001205105">
    <property type="component" value="Unassembled WGS sequence"/>
</dbReference>
<dbReference type="EMBL" id="JADXDR010000108">
    <property type="protein sequence ID" value="KAI7839038.1"/>
    <property type="molecule type" value="Genomic_DNA"/>
</dbReference>
<feature type="transmembrane region" description="Helical" evidence="2">
    <location>
        <begin position="616"/>
        <end position="646"/>
    </location>
</feature>
<keyword evidence="2" id="KW-0812">Transmembrane</keyword>
<keyword evidence="4" id="KW-1185">Reference proteome</keyword>
<name>A0AAD5DMF5_9CHLO</name>
<organism evidence="3 4">
    <name type="scientific">Chlorella ohadii</name>
    <dbReference type="NCBI Taxonomy" id="2649997"/>
    <lineage>
        <taxon>Eukaryota</taxon>
        <taxon>Viridiplantae</taxon>
        <taxon>Chlorophyta</taxon>
        <taxon>core chlorophytes</taxon>
        <taxon>Trebouxiophyceae</taxon>
        <taxon>Chlorellales</taxon>
        <taxon>Chlorellaceae</taxon>
        <taxon>Chlorella clade</taxon>
        <taxon>Chlorella</taxon>
    </lineage>
</organism>
<evidence type="ECO:0000256" key="2">
    <source>
        <dbReference type="SAM" id="Phobius"/>
    </source>
</evidence>
<accession>A0AAD5DMF5</accession>
<evidence type="ECO:0000313" key="3">
    <source>
        <dbReference type="EMBL" id="KAI7839038.1"/>
    </source>
</evidence>